<protein>
    <submittedName>
        <fullName evidence="1">Formin-binding protein 1</fullName>
    </submittedName>
</protein>
<dbReference type="Proteomes" id="UP000314294">
    <property type="component" value="Unassembled WGS sequence"/>
</dbReference>
<reference evidence="1 2" key="1">
    <citation type="submission" date="2019-03" db="EMBL/GenBank/DDBJ databases">
        <title>First draft genome of Liparis tanakae, snailfish: a comprehensive survey of snailfish specific genes.</title>
        <authorList>
            <person name="Kim W."/>
            <person name="Song I."/>
            <person name="Jeong J.-H."/>
            <person name="Kim D."/>
            <person name="Kim S."/>
            <person name="Ryu S."/>
            <person name="Song J.Y."/>
            <person name="Lee S.K."/>
        </authorList>
    </citation>
    <scope>NUCLEOTIDE SEQUENCE [LARGE SCALE GENOMIC DNA]</scope>
    <source>
        <tissue evidence="1">Muscle</tissue>
    </source>
</reference>
<proteinExistence type="predicted"/>
<dbReference type="EMBL" id="SRLO01022747">
    <property type="protein sequence ID" value="TNN22388.1"/>
    <property type="molecule type" value="Genomic_DNA"/>
</dbReference>
<dbReference type="SUPFAM" id="SSF103657">
    <property type="entry name" value="BAR/IMD domain-like"/>
    <property type="match status" value="1"/>
</dbReference>
<organism evidence="1 2">
    <name type="scientific">Liparis tanakae</name>
    <name type="common">Tanaka's snailfish</name>
    <dbReference type="NCBI Taxonomy" id="230148"/>
    <lineage>
        <taxon>Eukaryota</taxon>
        <taxon>Metazoa</taxon>
        <taxon>Chordata</taxon>
        <taxon>Craniata</taxon>
        <taxon>Vertebrata</taxon>
        <taxon>Euteleostomi</taxon>
        <taxon>Actinopterygii</taxon>
        <taxon>Neopterygii</taxon>
        <taxon>Teleostei</taxon>
        <taxon>Neoteleostei</taxon>
        <taxon>Acanthomorphata</taxon>
        <taxon>Eupercaria</taxon>
        <taxon>Perciformes</taxon>
        <taxon>Cottioidei</taxon>
        <taxon>Cottales</taxon>
        <taxon>Liparidae</taxon>
        <taxon>Liparis</taxon>
    </lineage>
</organism>
<keyword evidence="2" id="KW-1185">Reference proteome</keyword>
<dbReference type="OrthoDB" id="8783038at2759"/>
<comment type="caution">
    <text evidence="1">The sequence shown here is derived from an EMBL/GenBank/DDBJ whole genome shotgun (WGS) entry which is preliminary data.</text>
</comment>
<dbReference type="AlphaFoldDB" id="A0A4Z2E103"/>
<gene>
    <name evidence="1" type="primary">fnbp1_0</name>
    <name evidence="1" type="ORF">EYF80_067498</name>
</gene>
<name>A0A4Z2E103_9TELE</name>
<evidence type="ECO:0000313" key="1">
    <source>
        <dbReference type="EMBL" id="TNN22388.1"/>
    </source>
</evidence>
<accession>A0A4Z2E103</accession>
<sequence>MNAGARQHAQSRQLMASDSKSDYSSYLQKFNQEQNEHYFTVIPNIFQVCCCCLFI</sequence>
<dbReference type="Gene3D" id="1.20.1270.60">
    <property type="entry name" value="Arfaptin homology (AH) domain/BAR domain"/>
    <property type="match status" value="1"/>
</dbReference>
<evidence type="ECO:0000313" key="2">
    <source>
        <dbReference type="Proteomes" id="UP000314294"/>
    </source>
</evidence>
<dbReference type="InterPro" id="IPR027267">
    <property type="entry name" value="AH/BAR_dom_sf"/>
</dbReference>